<dbReference type="InterPro" id="IPR032675">
    <property type="entry name" value="LRR_dom_sf"/>
</dbReference>
<dbReference type="AlphaFoldDB" id="A0A7W7J2H1"/>
<dbReference type="Gene3D" id="3.80.10.10">
    <property type="entry name" value="Ribonuclease Inhibitor"/>
    <property type="match status" value="1"/>
</dbReference>
<name>A0A7W7J2H1_9FLAO</name>
<accession>A0A7W7J2H1</accession>
<evidence type="ECO:0000313" key="2">
    <source>
        <dbReference type="Proteomes" id="UP000561681"/>
    </source>
</evidence>
<gene>
    <name evidence="1" type="ORF">HNP37_004462</name>
</gene>
<sequence>MIKRQVYHIIKKYNIRIGLFSIDKSGFINVTGDVYITNTVLKKLPLRFKKVSGNFYCSSNMLVTLKGCPDFVGGIFNCYGNQLKSLEFGPICVGADYFCNENKLESLRGAPKIISGNFNCFINQLQTLEHGPEIVSGNYYANNNLLINLLGAPKQVKSFFITSNFIKNLENCPERINILAIDNTVELVFGQQNCHVNKVEIEIKENFTKSAISLDVIDQCKFLPILFKYGKYMSLYKSEPDSESKEFDMNLFNDFLLDVKEGLR</sequence>
<proteinExistence type="predicted"/>
<organism evidence="1 2">
    <name type="scientific">Flavobacterium nitrogenifigens</name>
    <dbReference type="NCBI Taxonomy" id="1617283"/>
    <lineage>
        <taxon>Bacteria</taxon>
        <taxon>Pseudomonadati</taxon>
        <taxon>Bacteroidota</taxon>
        <taxon>Flavobacteriia</taxon>
        <taxon>Flavobacteriales</taxon>
        <taxon>Flavobacteriaceae</taxon>
        <taxon>Flavobacterium</taxon>
    </lineage>
</organism>
<dbReference type="RefSeq" id="WP_184167440.1">
    <property type="nucleotide sequence ID" value="NZ_JACHLD010000009.1"/>
</dbReference>
<dbReference type="EMBL" id="JACHLD010000009">
    <property type="protein sequence ID" value="MBB4804375.1"/>
    <property type="molecule type" value="Genomic_DNA"/>
</dbReference>
<keyword evidence="2" id="KW-1185">Reference proteome</keyword>
<evidence type="ECO:0000313" key="1">
    <source>
        <dbReference type="EMBL" id="MBB4804375.1"/>
    </source>
</evidence>
<reference evidence="1 2" key="1">
    <citation type="submission" date="2020-08" db="EMBL/GenBank/DDBJ databases">
        <title>Functional genomics of gut bacteria from endangered species of beetles.</title>
        <authorList>
            <person name="Carlos-Shanley C."/>
        </authorList>
    </citation>
    <scope>NUCLEOTIDE SEQUENCE [LARGE SCALE GENOMIC DNA]</scope>
    <source>
        <strain evidence="1 2">S00142</strain>
    </source>
</reference>
<dbReference type="Proteomes" id="UP000561681">
    <property type="component" value="Unassembled WGS sequence"/>
</dbReference>
<protein>
    <submittedName>
        <fullName evidence="1">Uncharacterized protein</fullName>
    </submittedName>
</protein>
<comment type="caution">
    <text evidence="1">The sequence shown here is derived from an EMBL/GenBank/DDBJ whole genome shotgun (WGS) entry which is preliminary data.</text>
</comment>